<comment type="caution">
    <text evidence="2">The sequence shown here is derived from an EMBL/GenBank/DDBJ whole genome shotgun (WGS) entry which is preliminary data.</text>
</comment>
<organism evidence="2 3">
    <name type="scientific">Paenibacillus contaminans</name>
    <dbReference type="NCBI Taxonomy" id="450362"/>
    <lineage>
        <taxon>Bacteria</taxon>
        <taxon>Bacillati</taxon>
        <taxon>Bacillota</taxon>
        <taxon>Bacilli</taxon>
        <taxon>Bacillales</taxon>
        <taxon>Paenibacillaceae</taxon>
        <taxon>Paenibacillus</taxon>
    </lineage>
</organism>
<feature type="transmembrane region" description="Helical" evidence="1">
    <location>
        <begin position="53"/>
        <end position="73"/>
    </location>
</feature>
<keyword evidence="1" id="KW-1133">Transmembrane helix</keyword>
<reference evidence="2 3" key="1">
    <citation type="journal article" date="2009" name="Int. J. Syst. Evol. Microbiol.">
        <title>Paenibacillus contaminans sp. nov., isolated from a contaminated laboratory plate.</title>
        <authorList>
            <person name="Chou J.H."/>
            <person name="Lee J.H."/>
            <person name="Lin M.C."/>
            <person name="Chang P.S."/>
            <person name="Arun A.B."/>
            <person name="Young C.C."/>
            <person name="Chen W.M."/>
        </authorList>
    </citation>
    <scope>NUCLEOTIDE SEQUENCE [LARGE SCALE GENOMIC DNA]</scope>
    <source>
        <strain evidence="2 3">CKOBP-6</strain>
    </source>
</reference>
<feature type="transmembrane region" description="Helical" evidence="1">
    <location>
        <begin position="123"/>
        <end position="144"/>
    </location>
</feature>
<feature type="transmembrane region" description="Helical" evidence="1">
    <location>
        <begin position="94"/>
        <end position="117"/>
    </location>
</feature>
<feature type="transmembrane region" description="Helical" evidence="1">
    <location>
        <begin position="203"/>
        <end position="220"/>
    </location>
</feature>
<sequence>MNGFAIRLRLWLKLWFRSFPAVILMVLFPVAAYVSCIWLSYRIDSLTGMFYEKAAVLLYVFILQWCFSIDFDSKFIGQLITYPIARWKLIAERALLSLILFAGLLCLVTIGLTPIAGGLVWKSLLFTIPVYIGIGGAVVLAVVVGKHSLGGLFAGLVLWILSLNGGALLQHASPALLELQIVYAYLNGSLLAGTEPWILYNRLFYIGLGLLSTVLAIVYVNRKTD</sequence>
<dbReference type="AlphaFoldDB" id="A0A329M680"/>
<proteinExistence type="predicted"/>
<keyword evidence="1" id="KW-0812">Transmembrane</keyword>
<accession>A0A329M680</accession>
<dbReference type="EMBL" id="QMFB01000027">
    <property type="protein sequence ID" value="RAV14173.1"/>
    <property type="molecule type" value="Genomic_DNA"/>
</dbReference>
<feature type="transmembrane region" description="Helical" evidence="1">
    <location>
        <begin position="151"/>
        <end position="169"/>
    </location>
</feature>
<keyword evidence="1" id="KW-0472">Membrane</keyword>
<evidence type="ECO:0000256" key="1">
    <source>
        <dbReference type="SAM" id="Phobius"/>
    </source>
</evidence>
<dbReference type="RefSeq" id="WP_113035082.1">
    <property type="nucleotide sequence ID" value="NZ_QMFB01000027.1"/>
</dbReference>
<feature type="transmembrane region" description="Helical" evidence="1">
    <location>
        <begin position="21"/>
        <end position="41"/>
    </location>
</feature>
<dbReference type="OrthoDB" id="2880571at2"/>
<protein>
    <submittedName>
        <fullName evidence="2">Uncharacterized protein</fullName>
    </submittedName>
</protein>
<keyword evidence="3" id="KW-1185">Reference proteome</keyword>
<name>A0A329M680_9BACL</name>
<dbReference type="Proteomes" id="UP000250369">
    <property type="component" value="Unassembled WGS sequence"/>
</dbReference>
<evidence type="ECO:0000313" key="3">
    <source>
        <dbReference type="Proteomes" id="UP000250369"/>
    </source>
</evidence>
<gene>
    <name evidence="2" type="ORF">DQG23_31890</name>
</gene>
<evidence type="ECO:0000313" key="2">
    <source>
        <dbReference type="EMBL" id="RAV14173.1"/>
    </source>
</evidence>